<dbReference type="InterPro" id="IPR003961">
    <property type="entry name" value="FN3_dom"/>
</dbReference>
<name>A0A916XWJ5_9FLAO</name>
<evidence type="ECO:0000256" key="2">
    <source>
        <dbReference type="ARBA" id="ARBA00022737"/>
    </source>
</evidence>
<keyword evidence="2" id="KW-0677">Repeat</keyword>
<evidence type="ECO:0000313" key="5">
    <source>
        <dbReference type="Proteomes" id="UP000625735"/>
    </source>
</evidence>
<dbReference type="Gene3D" id="2.60.40.10">
    <property type="entry name" value="Immunoglobulins"/>
    <property type="match status" value="5"/>
</dbReference>
<dbReference type="PANTHER" id="PTHR46708">
    <property type="entry name" value="TENASCIN"/>
    <property type="match status" value="1"/>
</dbReference>
<dbReference type="Pfam" id="PF20009">
    <property type="entry name" value="GEVED"/>
    <property type="match status" value="1"/>
</dbReference>
<dbReference type="PROSITE" id="PS50853">
    <property type="entry name" value="FN3"/>
    <property type="match status" value="4"/>
</dbReference>
<feature type="domain" description="Fibronectin type-III" evidence="3">
    <location>
        <begin position="976"/>
        <end position="1067"/>
    </location>
</feature>
<dbReference type="InterPro" id="IPR036116">
    <property type="entry name" value="FN3_sf"/>
</dbReference>
<dbReference type="PANTHER" id="PTHR46708:SF2">
    <property type="entry name" value="FIBRONECTIN TYPE-III DOMAIN-CONTAINING PROTEIN"/>
    <property type="match status" value="1"/>
</dbReference>
<evidence type="ECO:0000256" key="1">
    <source>
        <dbReference type="ARBA" id="ARBA00022729"/>
    </source>
</evidence>
<reference evidence="4" key="2">
    <citation type="submission" date="2020-09" db="EMBL/GenBank/DDBJ databases">
        <authorList>
            <person name="Sun Q."/>
            <person name="Zhou Y."/>
        </authorList>
    </citation>
    <scope>NUCLEOTIDE SEQUENCE</scope>
    <source>
        <strain evidence="4">CGMCC 1.12506</strain>
    </source>
</reference>
<keyword evidence="1" id="KW-0732">Signal</keyword>
<dbReference type="EMBL" id="BMFG01000001">
    <property type="protein sequence ID" value="GGD16735.1"/>
    <property type="molecule type" value="Genomic_DNA"/>
</dbReference>
<dbReference type="SMART" id="SM00060">
    <property type="entry name" value="FN3"/>
    <property type="match status" value="4"/>
</dbReference>
<dbReference type="CDD" id="cd00063">
    <property type="entry name" value="FN3"/>
    <property type="match status" value="4"/>
</dbReference>
<dbReference type="SUPFAM" id="SSF49265">
    <property type="entry name" value="Fibronectin type III"/>
    <property type="match status" value="4"/>
</dbReference>
<dbReference type="Proteomes" id="UP000625735">
    <property type="component" value="Unassembled WGS sequence"/>
</dbReference>
<dbReference type="InterPro" id="IPR026444">
    <property type="entry name" value="Secre_tail"/>
</dbReference>
<evidence type="ECO:0000313" key="4">
    <source>
        <dbReference type="EMBL" id="GGD16735.1"/>
    </source>
</evidence>
<dbReference type="NCBIfam" id="TIGR04183">
    <property type="entry name" value="Por_Secre_tail"/>
    <property type="match status" value="1"/>
</dbReference>
<protein>
    <submittedName>
        <fullName evidence="4">T9SS C-terminal target domain-containing protein</fullName>
    </submittedName>
</protein>
<gene>
    <name evidence="4" type="primary">claF</name>
    <name evidence="4" type="ORF">GCM10011343_04490</name>
</gene>
<dbReference type="Pfam" id="PF18962">
    <property type="entry name" value="Por_Secre_tail"/>
    <property type="match status" value="1"/>
</dbReference>
<reference evidence="4" key="1">
    <citation type="journal article" date="2014" name="Int. J. Syst. Evol. Microbiol.">
        <title>Complete genome sequence of Corynebacterium casei LMG S-19264T (=DSM 44701T), isolated from a smear-ripened cheese.</title>
        <authorList>
            <consortium name="US DOE Joint Genome Institute (JGI-PGF)"/>
            <person name="Walter F."/>
            <person name="Albersmeier A."/>
            <person name="Kalinowski J."/>
            <person name="Ruckert C."/>
        </authorList>
    </citation>
    <scope>NUCLEOTIDE SEQUENCE</scope>
    <source>
        <strain evidence="4">CGMCC 1.12506</strain>
    </source>
</reference>
<proteinExistence type="predicted"/>
<comment type="caution">
    <text evidence="4">The sequence shown here is derived from an EMBL/GenBank/DDBJ whole genome shotgun (WGS) entry which is preliminary data.</text>
</comment>
<feature type="domain" description="Fibronectin type-III" evidence="3">
    <location>
        <begin position="718"/>
        <end position="808"/>
    </location>
</feature>
<sequence>MSVSSIHAQLYSVPSCSTLGSTLYGPMYSAASANATNRYAVIYPASQLSGIAGQIVSGMYFNRSTATGSMAGTPNFKIYVKEIAAIDFGEGALDWATATVGTTLVYDSNPATIVGDSAGWKLFPLATNFTYSGTQNLAVFFEYTNSTASASISWFYEYLVACIDTGNSNTSKYTNNTTGTLPTSLTSSNFRRPFIGFDYLVSCNAPNSVIASDVTTTTATISWVPFATAPSEGHEYFLSTSDTPPAPTDTPTGTIPTGSTLNLTDLIPNTQYYIWVRANCGVVDGVSALASGSFRTGCIDVTEFTEVFEGLPTGASTPMPPCWAKAGTGAVYVTTGSVAPMSGPNRLYMTASGTTPTESYAILPSVSNLQANTHRLRFKAYSTSGTDRTMEIGYVTNPEDIATYVYLQDINLPGTAAASAQEFIIYPGALPAGVKNLVFKNPGHPGGVNTLYIDDVIWQQSPSCLEVSNVTTTLITENSAQINWTNVGTETAWDIEYGVPGFTLGDGTMISGITTNPYVLTNLTSNTNYQYYIRASCSVSDQSAWMGPYDFKTLCSTVTDYIVTFEGLPTGTGNLPDCWSKLGTSNNVYTTTASVAPMSPPNRLYMNISTTTTAYALMTPVSNLQANTHKLRFKVYATSANKILQVGYFTDPTDVSTFVSLEDYQMPSTTAATAQEFQLIPTTVPAGVTQLAFGLVSGSTTTVYIDDVIWEVNSTCQQPTSLNASDITFESAILNWANGGDETIWDIEYGVQGFQLGTGTQILGTNSNPYSLTGLIPATNYQYYVRAICTGNIPSAWSGPFAFKTACTDFDVYSTDFSGLATGTAAPMPDCWSKLGNGSVYPTTGSVAPMSPTIRLYMFSSSTATPTTEGYAVLPAFSNLSANTHRLRFKGYATLAGRFLEFGYFTDPSDISTFVYLQEINLPGTVAASALEFVISPGALPAGVKHLALKNPGFPGGSSTVYLDDFIWEPIPSCLEPSNLFASQLAQTSVSLSWNASGSNETVWDIEYGAPGFTPGDGTLISGVTTNPYTLGGLTENTSYEFYVRAVCGVSDSSVWIGPHAFKTLCSPVTEYTMNFEGQTTGVGNLPDCWSRAGSSNNVYTATSSVAPMSPPNRLYMNSATTTEAYAVLPPFSNIQANTHRLKFKAYATSVNKVLQVGYFTNTPDVNTFVAIDDIQLPSTAASTALEFVVVPNNVPVGVSQLVLKLVQTTTATTAYMDDFVWEPIPTVVPSCATNIVAVPDAACGNFATQITWTAAADADAYRMTMGTTPGGTDVLDNVNVGPVTTYSHIGNPNTTYYYTITPYNTFAPAVGCVEQSFTTAVNPCACTPVYTTGVGSNDMMSNVVIIGTTLSNNTGNSTTAPSYNYYSGQPNYTATLVEATNYNMDVTVGSGGAQGVSVWIDFNDNLTFEESEKVGFTTTNIAASTTGTIQLVIPCNANPGLHRMRVRNVYNTAGNTIDPCSSYTWGEAEDYDITIAEIAIPTGDAIQTVNVPTASDATIQNLVVAGSGIKWFASEADALANVNELPVGTIITDGTTYYAVSSVGTCNSEALAVTVVVTLGVNGFDSSNFKYYPNPVTNSLTISYTYSISEVVVSNLLGQQISAVKPNVTQTDIDMSSLPNGTYLVKVTSDNQSKTIKVIKQ</sequence>
<dbReference type="Pfam" id="PF00041">
    <property type="entry name" value="fn3"/>
    <property type="match status" value="2"/>
</dbReference>
<dbReference type="InterPro" id="IPR013783">
    <property type="entry name" value="Ig-like_fold"/>
</dbReference>
<dbReference type="InterPro" id="IPR045474">
    <property type="entry name" value="GEVED"/>
</dbReference>
<feature type="domain" description="Fibronectin type-III" evidence="3">
    <location>
        <begin position="205"/>
        <end position="299"/>
    </location>
</feature>
<dbReference type="InterPro" id="IPR050991">
    <property type="entry name" value="ECM_Regulatory_Proteins"/>
</dbReference>
<feature type="domain" description="Fibronectin type-III" evidence="3">
    <location>
        <begin position="466"/>
        <end position="556"/>
    </location>
</feature>
<accession>A0A916XWJ5</accession>
<evidence type="ECO:0000259" key="3">
    <source>
        <dbReference type="PROSITE" id="PS50853"/>
    </source>
</evidence>
<keyword evidence="5" id="KW-1185">Reference proteome</keyword>
<organism evidence="4 5">
    <name type="scientific">Flavobacterium orientale</name>
    <dbReference type="NCBI Taxonomy" id="1756020"/>
    <lineage>
        <taxon>Bacteria</taxon>
        <taxon>Pseudomonadati</taxon>
        <taxon>Bacteroidota</taxon>
        <taxon>Flavobacteriia</taxon>
        <taxon>Flavobacteriales</taxon>
        <taxon>Flavobacteriaceae</taxon>
        <taxon>Flavobacterium</taxon>
    </lineage>
</organism>